<organism evidence="2 3">
    <name type="scientific">Desmophyllum pertusum</name>
    <dbReference type="NCBI Taxonomy" id="174260"/>
    <lineage>
        <taxon>Eukaryota</taxon>
        <taxon>Metazoa</taxon>
        <taxon>Cnidaria</taxon>
        <taxon>Anthozoa</taxon>
        <taxon>Hexacorallia</taxon>
        <taxon>Scleractinia</taxon>
        <taxon>Caryophylliina</taxon>
        <taxon>Caryophylliidae</taxon>
        <taxon>Desmophyllum</taxon>
    </lineage>
</organism>
<dbReference type="EMBL" id="MU827781">
    <property type="protein sequence ID" value="KAJ7337295.1"/>
    <property type="molecule type" value="Genomic_DNA"/>
</dbReference>
<gene>
    <name evidence="2" type="ORF">OS493_010154</name>
</gene>
<keyword evidence="1" id="KW-0175">Coiled coil</keyword>
<protein>
    <submittedName>
        <fullName evidence="2">Uncharacterized protein</fullName>
    </submittedName>
</protein>
<dbReference type="Proteomes" id="UP001163046">
    <property type="component" value="Unassembled WGS sequence"/>
</dbReference>
<comment type="caution">
    <text evidence="2">The sequence shown here is derived from an EMBL/GenBank/DDBJ whole genome shotgun (WGS) entry which is preliminary data.</text>
</comment>
<proteinExistence type="predicted"/>
<evidence type="ECO:0000256" key="1">
    <source>
        <dbReference type="SAM" id="Coils"/>
    </source>
</evidence>
<sequence length="123" mass="14474">MLLWRNHPTFEEKHIFIAINMFIGKLRKQLKEAEECIARLQKQLQLENESLDQLYQSHLPAGSRPEADTAHVECEVAEMVEEVQALERKLFLEEIALNVTDERCDFLDKNYRQAYISLKLSLK</sequence>
<evidence type="ECO:0000313" key="2">
    <source>
        <dbReference type="EMBL" id="KAJ7337295.1"/>
    </source>
</evidence>
<evidence type="ECO:0000313" key="3">
    <source>
        <dbReference type="Proteomes" id="UP001163046"/>
    </source>
</evidence>
<keyword evidence="3" id="KW-1185">Reference proteome</keyword>
<name>A0A9X0CFF8_9CNID</name>
<reference evidence="2" key="1">
    <citation type="submission" date="2023-01" db="EMBL/GenBank/DDBJ databases">
        <title>Genome assembly of the deep-sea coral Lophelia pertusa.</title>
        <authorList>
            <person name="Herrera S."/>
            <person name="Cordes E."/>
        </authorList>
    </citation>
    <scope>NUCLEOTIDE SEQUENCE</scope>
    <source>
        <strain evidence="2">USNM1676648</strain>
        <tissue evidence="2">Polyp</tissue>
    </source>
</reference>
<accession>A0A9X0CFF8</accession>
<dbReference type="AlphaFoldDB" id="A0A9X0CFF8"/>
<feature type="coiled-coil region" evidence="1">
    <location>
        <begin position="23"/>
        <end position="89"/>
    </location>
</feature>